<dbReference type="Proteomes" id="UP001320691">
    <property type="component" value="Unassembled WGS sequence"/>
</dbReference>
<evidence type="ECO:0000313" key="7">
    <source>
        <dbReference type="Proteomes" id="UP001320691"/>
    </source>
</evidence>
<sequence>MGQGNPEALSVALLTKEPTVMADQKIRIRLKAFDHRLIDRSASEIVETAKRTGAQVRGPIPLPTKIERYTILVSPHVDKDARDQYETRTHKRVLDIVDPNDKTVDALMKLELAAGVDVQIKLT</sequence>
<dbReference type="SMART" id="SM01403">
    <property type="entry name" value="Ribosomal_S10"/>
    <property type="match status" value="1"/>
</dbReference>
<accession>A0AAW5PJT0</accession>
<dbReference type="PROSITE" id="PS00361">
    <property type="entry name" value="RIBOSOMAL_S10"/>
    <property type="match status" value="1"/>
</dbReference>
<dbReference type="GO" id="GO:0005840">
    <property type="term" value="C:ribosome"/>
    <property type="evidence" value="ECO:0007669"/>
    <property type="project" value="UniProtKB-KW"/>
</dbReference>
<dbReference type="FunFam" id="3.30.70.600:FF:000001">
    <property type="entry name" value="30S ribosomal protein S10"/>
    <property type="match status" value="1"/>
</dbReference>
<dbReference type="InterPro" id="IPR018268">
    <property type="entry name" value="Ribosomal_uS10_CS"/>
</dbReference>
<dbReference type="InterPro" id="IPR036838">
    <property type="entry name" value="Ribosomal_uS10_dom_sf"/>
</dbReference>
<evidence type="ECO:0000313" key="6">
    <source>
        <dbReference type="EMBL" id="MCS4280407.1"/>
    </source>
</evidence>
<comment type="function">
    <text evidence="4">Involved in the binding of tRNA to the ribosomes.</text>
</comment>
<dbReference type="GO" id="GO:0000049">
    <property type="term" value="F:tRNA binding"/>
    <property type="evidence" value="ECO:0007669"/>
    <property type="project" value="UniProtKB-UniRule"/>
</dbReference>
<dbReference type="Gene3D" id="3.30.70.600">
    <property type="entry name" value="Ribosomal protein S10 domain"/>
    <property type="match status" value="1"/>
</dbReference>
<organism evidence="6 7">
    <name type="scientific">Stenotrophomonas rhizophila</name>
    <dbReference type="NCBI Taxonomy" id="216778"/>
    <lineage>
        <taxon>Bacteria</taxon>
        <taxon>Pseudomonadati</taxon>
        <taxon>Pseudomonadota</taxon>
        <taxon>Gammaproteobacteria</taxon>
        <taxon>Lysobacterales</taxon>
        <taxon>Lysobacteraceae</taxon>
        <taxon>Stenotrophomonas</taxon>
    </lineage>
</organism>
<proteinExistence type="inferred from homology"/>
<dbReference type="AlphaFoldDB" id="A0AAW5PJT0"/>
<dbReference type="GO" id="GO:0003735">
    <property type="term" value="F:structural constituent of ribosome"/>
    <property type="evidence" value="ECO:0007669"/>
    <property type="project" value="InterPro"/>
</dbReference>
<comment type="similarity">
    <text evidence="1 4">Belongs to the universal ribosomal protein uS10 family.</text>
</comment>
<dbReference type="SUPFAM" id="SSF54999">
    <property type="entry name" value="Ribosomal protein S10"/>
    <property type="match status" value="1"/>
</dbReference>
<dbReference type="NCBIfam" id="TIGR01049">
    <property type="entry name" value="rpsJ_bact"/>
    <property type="match status" value="1"/>
</dbReference>
<dbReference type="EMBL" id="JANUEK010000006">
    <property type="protein sequence ID" value="MCS4280407.1"/>
    <property type="molecule type" value="Genomic_DNA"/>
</dbReference>
<comment type="caution">
    <text evidence="6">The sequence shown here is derived from an EMBL/GenBank/DDBJ whole genome shotgun (WGS) entry which is preliminary data.</text>
</comment>
<keyword evidence="2 4" id="KW-0689">Ribosomal protein</keyword>
<evidence type="ECO:0000256" key="4">
    <source>
        <dbReference type="HAMAP-Rule" id="MF_00508"/>
    </source>
</evidence>
<dbReference type="NCBIfam" id="NF001861">
    <property type="entry name" value="PRK00596.1"/>
    <property type="match status" value="1"/>
</dbReference>
<evidence type="ECO:0000256" key="1">
    <source>
        <dbReference type="ARBA" id="ARBA00007102"/>
    </source>
</evidence>
<dbReference type="PANTHER" id="PTHR11700">
    <property type="entry name" value="30S RIBOSOMAL PROTEIN S10 FAMILY MEMBER"/>
    <property type="match status" value="1"/>
</dbReference>
<evidence type="ECO:0000259" key="5">
    <source>
        <dbReference type="SMART" id="SM01403"/>
    </source>
</evidence>
<dbReference type="Pfam" id="PF00338">
    <property type="entry name" value="Ribosomal_S10"/>
    <property type="match status" value="1"/>
</dbReference>
<protein>
    <recommendedName>
        <fullName evidence="4">Small ribosomal subunit protein uS10</fullName>
    </recommendedName>
</protein>
<dbReference type="HAMAP" id="MF_00508">
    <property type="entry name" value="Ribosomal_uS10"/>
    <property type="match status" value="1"/>
</dbReference>
<reference evidence="6" key="1">
    <citation type="submission" date="2022-08" db="EMBL/GenBank/DDBJ databases">
        <title>Genomic analyses of the natural microbiome of Caenorhabditis elegans.</title>
        <authorList>
            <person name="Samuel B."/>
        </authorList>
    </citation>
    <scope>NUCLEOTIDE SEQUENCE</scope>
    <source>
        <strain evidence="6">BIGb0277</strain>
    </source>
</reference>
<dbReference type="GO" id="GO:1990904">
    <property type="term" value="C:ribonucleoprotein complex"/>
    <property type="evidence" value="ECO:0007669"/>
    <property type="project" value="UniProtKB-KW"/>
</dbReference>
<dbReference type="PRINTS" id="PR00971">
    <property type="entry name" value="RIBOSOMALS10"/>
</dbReference>
<feature type="domain" description="Small ribosomal subunit protein uS10" evidence="5">
    <location>
        <begin position="27"/>
        <end position="121"/>
    </location>
</feature>
<dbReference type="GO" id="GO:0006412">
    <property type="term" value="P:translation"/>
    <property type="evidence" value="ECO:0007669"/>
    <property type="project" value="UniProtKB-UniRule"/>
</dbReference>
<dbReference type="InterPro" id="IPR001848">
    <property type="entry name" value="Ribosomal_uS10"/>
</dbReference>
<evidence type="ECO:0000256" key="2">
    <source>
        <dbReference type="ARBA" id="ARBA00022980"/>
    </source>
</evidence>
<dbReference type="InterPro" id="IPR027486">
    <property type="entry name" value="Ribosomal_uS10_dom"/>
</dbReference>
<keyword evidence="3 4" id="KW-0687">Ribonucleoprotein</keyword>
<comment type="subunit">
    <text evidence="4">Part of the 30S ribosomal subunit.</text>
</comment>
<gene>
    <name evidence="4" type="primary">rpsJ</name>
    <name evidence="6" type="ORF">M2412_002401</name>
</gene>
<evidence type="ECO:0000256" key="3">
    <source>
        <dbReference type="ARBA" id="ARBA00023274"/>
    </source>
</evidence>
<name>A0AAW5PJT0_9GAMM</name>